<evidence type="ECO:0000313" key="2">
    <source>
        <dbReference type="Proteomes" id="UP001165306"/>
    </source>
</evidence>
<dbReference type="Proteomes" id="UP001165306">
    <property type="component" value="Unassembled WGS sequence"/>
</dbReference>
<dbReference type="AlphaFoldDB" id="A0AA41WHZ0"/>
<protein>
    <submittedName>
        <fullName evidence="1">Uncharacterized protein</fullName>
    </submittedName>
</protein>
<organism evidence="1 2">
    <name type="scientific">Thermalbibacter longus</name>
    <dbReference type="NCBI Taxonomy" id="2951981"/>
    <lineage>
        <taxon>Bacteria</taxon>
        <taxon>Pseudomonadati</taxon>
        <taxon>Thermomicrobiota</taxon>
        <taxon>Thermomicrobia</taxon>
        <taxon>Thermomicrobiales</taxon>
        <taxon>Thermomicrobiaceae</taxon>
        <taxon>Thermalbibacter</taxon>
    </lineage>
</organism>
<keyword evidence="2" id="KW-1185">Reference proteome</keyword>
<name>A0AA41WHZ0_9BACT</name>
<reference evidence="1" key="1">
    <citation type="submission" date="2022-06" db="EMBL/GenBank/DDBJ databases">
        <title>CFH 74404 Thermomicrobiaceae sp.</title>
        <authorList>
            <person name="Ming H."/>
            <person name="Li W.-J."/>
            <person name="Zhao Z."/>
        </authorList>
    </citation>
    <scope>NUCLEOTIDE SEQUENCE</scope>
    <source>
        <strain evidence="1">CFH 74404</strain>
    </source>
</reference>
<accession>A0AA41WHZ0</accession>
<sequence>MTGTAMTVKTPAIFPETAPLVRNPKAPQRYRPVLWENHLLPVVAENLGTLLGIAIDFLPESIVGAYWEPRGFPPRSTWALARFTLNLGPESTPAFLLQPLAEALDWGAIGLRRPPAARQVPEAGPDGGLALSEAQESDLMAYHEVCNVVTCGVLARAWRAKLDRPLYILLDGVSAVTPRDFPAELAAARHLALQATFGYSERPVRAAKGQPPQHEKRAVWLMLLPEELALRTLWGAPDGKERDKTAWLASTGLWRWA</sequence>
<gene>
    <name evidence="1" type="ORF">NET02_15035</name>
</gene>
<dbReference type="EMBL" id="JAMSLR010000015">
    <property type="protein sequence ID" value="MCM8750463.1"/>
    <property type="molecule type" value="Genomic_DNA"/>
</dbReference>
<evidence type="ECO:0000313" key="1">
    <source>
        <dbReference type="EMBL" id="MCM8750463.1"/>
    </source>
</evidence>
<dbReference type="RefSeq" id="WP_284058250.1">
    <property type="nucleotide sequence ID" value="NZ_JAMSLR010000015.1"/>
</dbReference>
<proteinExistence type="predicted"/>
<comment type="caution">
    <text evidence="1">The sequence shown here is derived from an EMBL/GenBank/DDBJ whole genome shotgun (WGS) entry which is preliminary data.</text>
</comment>